<dbReference type="PROSITE" id="PS50082">
    <property type="entry name" value="WD_REPEATS_2"/>
    <property type="match status" value="2"/>
</dbReference>
<keyword evidence="5" id="KW-1185">Reference proteome</keyword>
<evidence type="ECO:0000256" key="3">
    <source>
        <dbReference type="PROSITE-ProRule" id="PRU00221"/>
    </source>
</evidence>
<keyword evidence="1 3" id="KW-0853">WD repeat</keyword>
<evidence type="ECO:0000313" key="5">
    <source>
        <dbReference type="Proteomes" id="UP000606490"/>
    </source>
</evidence>
<dbReference type="Gene3D" id="2.130.10.10">
    <property type="entry name" value="YVTN repeat-like/Quinoprotein amine dehydrogenase"/>
    <property type="match status" value="2"/>
</dbReference>
<dbReference type="PROSITE" id="PS50294">
    <property type="entry name" value="WD_REPEATS_REGION"/>
    <property type="match status" value="2"/>
</dbReference>
<proteinExistence type="predicted"/>
<gene>
    <name evidence="4" type="ORF">JMJ55_29125</name>
</gene>
<dbReference type="SUPFAM" id="SSF82171">
    <property type="entry name" value="DPP6 N-terminal domain-like"/>
    <property type="match status" value="1"/>
</dbReference>
<sequence length="316" mass="35063">MDSIELTWQLLDTGLIEDHQSWNARPIAFSADGRLAVIPFIDHTRGIMHILLKDAESGKTIHCLAEKIAKSSEIGLWGWPGFSFSPDSRRVVFWQANKFWVCDVISGSEIKPLSSLKAAAMHSVYKFADSVLSRVAKSDWENALQSRAIKTRYRAAVFSPDGRYIFLSSNDGMIQFFAVDGSFPLQTWMSSSEYSLDHYGLAVSPSGKVLAAPSTRFIKKNDCTDYIIQLWIFDPGRKFAVLKGHDAPLLFVGFSPDGQRLASADIKGTVKVWELPSGRELRTLSGHASWVHSVTVLPVGQLALVDGDDKDPGLWD</sequence>
<accession>A0ABS1VG34</accession>
<dbReference type="SMART" id="SM00320">
    <property type="entry name" value="WD40"/>
    <property type="match status" value="3"/>
</dbReference>
<dbReference type="InterPro" id="IPR015943">
    <property type="entry name" value="WD40/YVTN_repeat-like_dom_sf"/>
</dbReference>
<evidence type="ECO:0000256" key="2">
    <source>
        <dbReference type="ARBA" id="ARBA00022737"/>
    </source>
</evidence>
<protein>
    <recommendedName>
        <fullName evidence="6">WD40 repeat domain-containing protein</fullName>
    </recommendedName>
</protein>
<dbReference type="InterPro" id="IPR001680">
    <property type="entry name" value="WD40_rpt"/>
</dbReference>
<organism evidence="4 5">
    <name type="scientific">Belnapia mucosa</name>
    <dbReference type="NCBI Taxonomy" id="2804532"/>
    <lineage>
        <taxon>Bacteria</taxon>
        <taxon>Pseudomonadati</taxon>
        <taxon>Pseudomonadota</taxon>
        <taxon>Alphaproteobacteria</taxon>
        <taxon>Acetobacterales</taxon>
        <taxon>Roseomonadaceae</taxon>
        <taxon>Belnapia</taxon>
    </lineage>
</organism>
<dbReference type="PANTHER" id="PTHR44019:SF8">
    <property type="entry name" value="POC1 CENTRIOLAR PROTEIN HOMOLOG"/>
    <property type="match status" value="1"/>
</dbReference>
<dbReference type="InterPro" id="IPR050505">
    <property type="entry name" value="WDR55/POC1"/>
</dbReference>
<name>A0ABS1VG34_9PROT</name>
<reference evidence="4 5" key="1">
    <citation type="submission" date="2021-01" db="EMBL/GenBank/DDBJ databases">
        <title>Belnapia mucosa sp. nov. and Belnapia arida sp. nov., isolated from the Tabernas Desert (Almeria, Spain).</title>
        <authorList>
            <person name="Molina-Menor E."/>
            <person name="Vidal-Verdu A."/>
            <person name="Calonge A."/>
            <person name="Satari L."/>
            <person name="Pereto Magraner J."/>
            <person name="Porcar Miralles M."/>
        </authorList>
    </citation>
    <scope>NUCLEOTIDE SEQUENCE [LARGE SCALE GENOMIC DNA]</scope>
    <source>
        <strain evidence="4 5">T6</strain>
    </source>
</reference>
<keyword evidence="2" id="KW-0677">Repeat</keyword>
<comment type="caution">
    <text evidence="4">The sequence shown here is derived from an EMBL/GenBank/DDBJ whole genome shotgun (WGS) entry which is preliminary data.</text>
</comment>
<evidence type="ECO:0008006" key="6">
    <source>
        <dbReference type="Google" id="ProtNLM"/>
    </source>
</evidence>
<evidence type="ECO:0000256" key="1">
    <source>
        <dbReference type="ARBA" id="ARBA00022574"/>
    </source>
</evidence>
<dbReference type="PANTHER" id="PTHR44019">
    <property type="entry name" value="WD REPEAT-CONTAINING PROTEIN 55"/>
    <property type="match status" value="1"/>
</dbReference>
<feature type="repeat" description="WD" evidence="3">
    <location>
        <begin position="284"/>
        <end position="316"/>
    </location>
</feature>
<dbReference type="Proteomes" id="UP000606490">
    <property type="component" value="Unassembled WGS sequence"/>
</dbReference>
<dbReference type="EMBL" id="JAEUXJ010000036">
    <property type="protein sequence ID" value="MBL6459383.1"/>
    <property type="molecule type" value="Genomic_DNA"/>
</dbReference>
<evidence type="ECO:0000313" key="4">
    <source>
        <dbReference type="EMBL" id="MBL6459383.1"/>
    </source>
</evidence>
<dbReference type="Pfam" id="PF00400">
    <property type="entry name" value="WD40"/>
    <property type="match status" value="2"/>
</dbReference>
<feature type="repeat" description="WD" evidence="3">
    <location>
        <begin position="242"/>
        <end position="283"/>
    </location>
</feature>